<accession>A0A3P7PTY3</accession>
<organism evidence="2 3">
    <name type="scientific">Petrocella atlantisensis</name>
    <dbReference type="NCBI Taxonomy" id="2173034"/>
    <lineage>
        <taxon>Bacteria</taxon>
        <taxon>Bacillati</taxon>
        <taxon>Bacillota</taxon>
        <taxon>Clostridia</taxon>
        <taxon>Lachnospirales</taxon>
        <taxon>Vallitaleaceae</taxon>
        <taxon>Petrocella</taxon>
    </lineage>
</organism>
<name>A0A3P7PTY3_9FIRM</name>
<feature type="domain" description="DUF3825" evidence="1">
    <location>
        <begin position="20"/>
        <end position="268"/>
    </location>
</feature>
<dbReference type="InterPro" id="IPR024437">
    <property type="entry name" value="DUF3825"/>
</dbReference>
<evidence type="ECO:0000313" key="3">
    <source>
        <dbReference type="Proteomes" id="UP000279029"/>
    </source>
</evidence>
<keyword evidence="3" id="KW-1185">Reference proteome</keyword>
<dbReference type="RefSeq" id="WP_172596087.1">
    <property type="nucleotide sequence ID" value="NZ_LR130778.1"/>
</dbReference>
<gene>
    <name evidence="2" type="ORF">PATL70BA_0828</name>
</gene>
<protein>
    <recommendedName>
        <fullName evidence="1">DUF3825 domain-containing protein</fullName>
    </recommendedName>
</protein>
<evidence type="ECO:0000259" key="1">
    <source>
        <dbReference type="Pfam" id="PF12873"/>
    </source>
</evidence>
<evidence type="ECO:0000313" key="2">
    <source>
        <dbReference type="EMBL" id="VDN46701.1"/>
    </source>
</evidence>
<sequence length="271" mass="31744">MDKIYELAYVPDWQSNLDQLEELSIKEDWSYKEYNSNKNGKNPILHQYINHTIGRLLDEREQEDSIELKQKVLYIDDNIFCFNTGLYTNEYQEIFGYMEKNKNQDRQEWFFVKFLKSTSVEISNIFPKPRRAKYFNDVHELIYDYDLTLDPQLDHILTDEGNKNRIPESVRGLPLLAQISIFEGAIQLAKKKISANYKVAVPQYYNGGVQFLLPLAIDINSPESIDLVLAVKKIESTTGNYYYKGFTALTMDMAYNNARLLAKIDSDWLRV</sequence>
<dbReference type="AlphaFoldDB" id="A0A3P7PTY3"/>
<dbReference type="Pfam" id="PF12873">
    <property type="entry name" value="DUF3825"/>
    <property type="match status" value="1"/>
</dbReference>
<dbReference type="Proteomes" id="UP000279029">
    <property type="component" value="Chromosome"/>
</dbReference>
<proteinExistence type="predicted"/>
<dbReference type="EMBL" id="LR130778">
    <property type="protein sequence ID" value="VDN46701.1"/>
    <property type="molecule type" value="Genomic_DNA"/>
</dbReference>
<dbReference type="KEGG" id="cbar:PATL70BA_0828"/>
<reference evidence="2 3" key="1">
    <citation type="submission" date="2018-09" db="EMBL/GenBank/DDBJ databases">
        <authorList>
            <person name="Postec A."/>
        </authorList>
    </citation>
    <scope>NUCLEOTIDE SEQUENCE [LARGE SCALE GENOMIC DNA]</scope>
    <source>
        <strain evidence="2">70B-A</strain>
    </source>
</reference>